<evidence type="ECO:0000256" key="6">
    <source>
        <dbReference type="ARBA" id="ARBA00023098"/>
    </source>
</evidence>
<evidence type="ECO:0000313" key="15">
    <source>
        <dbReference type="EMBL" id="KAK4460249.1"/>
    </source>
</evidence>
<reference evidence="15" key="1">
    <citation type="journal article" date="2023" name="Mol. Phylogenet. Evol.">
        <title>Genome-scale phylogeny and comparative genomics of the fungal order Sordariales.</title>
        <authorList>
            <person name="Hensen N."/>
            <person name="Bonometti L."/>
            <person name="Westerberg I."/>
            <person name="Brannstrom I.O."/>
            <person name="Guillou S."/>
            <person name="Cros-Aarteil S."/>
            <person name="Calhoun S."/>
            <person name="Haridas S."/>
            <person name="Kuo A."/>
            <person name="Mondo S."/>
            <person name="Pangilinan J."/>
            <person name="Riley R."/>
            <person name="LaButti K."/>
            <person name="Andreopoulos B."/>
            <person name="Lipzen A."/>
            <person name="Chen C."/>
            <person name="Yan M."/>
            <person name="Daum C."/>
            <person name="Ng V."/>
            <person name="Clum A."/>
            <person name="Steindorff A."/>
            <person name="Ohm R.A."/>
            <person name="Martin F."/>
            <person name="Silar P."/>
            <person name="Natvig D.O."/>
            <person name="Lalanne C."/>
            <person name="Gautier V."/>
            <person name="Ament-Velasquez S.L."/>
            <person name="Kruys A."/>
            <person name="Hutchinson M.I."/>
            <person name="Powell A.J."/>
            <person name="Barry K."/>
            <person name="Miller A.N."/>
            <person name="Grigoriev I.V."/>
            <person name="Debuchy R."/>
            <person name="Gladieux P."/>
            <person name="Hiltunen Thoren M."/>
            <person name="Johannesson H."/>
        </authorList>
    </citation>
    <scope>NUCLEOTIDE SEQUENCE</scope>
    <source>
        <strain evidence="15">PSN324</strain>
    </source>
</reference>
<protein>
    <recommendedName>
        <fullName evidence="12">Tafazzin family protein</fullName>
    </recommendedName>
</protein>
<evidence type="ECO:0000256" key="2">
    <source>
        <dbReference type="ARBA" id="ARBA00010524"/>
    </source>
</evidence>
<dbReference type="PANTHER" id="PTHR12497:SF0">
    <property type="entry name" value="TAFAZZIN"/>
    <property type="match status" value="1"/>
</dbReference>
<dbReference type="PRINTS" id="PR00979">
    <property type="entry name" value="TAFAZZIN"/>
</dbReference>
<keyword evidence="5" id="KW-0999">Mitochondrion inner membrane</keyword>
<evidence type="ECO:0000256" key="13">
    <source>
        <dbReference type="SAM" id="MobiDB-lite"/>
    </source>
</evidence>
<accession>A0AAV9HHU5</accession>
<dbReference type="GO" id="GO:0005741">
    <property type="term" value="C:mitochondrial outer membrane"/>
    <property type="evidence" value="ECO:0007669"/>
    <property type="project" value="UniProtKB-SubCell"/>
</dbReference>
<reference evidence="15" key="2">
    <citation type="submission" date="2023-06" db="EMBL/GenBank/DDBJ databases">
        <authorList>
            <consortium name="Lawrence Berkeley National Laboratory"/>
            <person name="Mondo S.J."/>
            <person name="Hensen N."/>
            <person name="Bonometti L."/>
            <person name="Westerberg I."/>
            <person name="Brannstrom I.O."/>
            <person name="Guillou S."/>
            <person name="Cros-Aarteil S."/>
            <person name="Calhoun S."/>
            <person name="Haridas S."/>
            <person name="Kuo A."/>
            <person name="Pangilinan J."/>
            <person name="Riley R."/>
            <person name="Labutti K."/>
            <person name="Andreopoulos B."/>
            <person name="Lipzen A."/>
            <person name="Chen C."/>
            <person name="Yanf M."/>
            <person name="Daum C."/>
            <person name="Ng V."/>
            <person name="Clum A."/>
            <person name="Steindorff A."/>
            <person name="Ohm R."/>
            <person name="Martin F."/>
            <person name="Silar P."/>
            <person name="Natvig D."/>
            <person name="Lalanne C."/>
            <person name="Gautier V."/>
            <person name="Ament-Velasquez S.L."/>
            <person name="Kruys A."/>
            <person name="Hutchinson M.I."/>
            <person name="Powell A.J."/>
            <person name="Barry K."/>
            <person name="Miller A.N."/>
            <person name="Grigoriev I.V."/>
            <person name="Debuchy R."/>
            <person name="Gladieux P."/>
            <person name="Thoren M.H."/>
            <person name="Johannesson H."/>
        </authorList>
    </citation>
    <scope>NUCLEOTIDE SEQUENCE</scope>
    <source>
        <strain evidence="15">PSN324</strain>
    </source>
</reference>
<dbReference type="GO" id="GO:0005743">
    <property type="term" value="C:mitochondrial inner membrane"/>
    <property type="evidence" value="ECO:0007669"/>
    <property type="project" value="UniProtKB-SubCell"/>
</dbReference>
<comment type="caution">
    <text evidence="15">The sequence shown here is derived from an EMBL/GenBank/DDBJ whole genome shotgun (WGS) entry which is preliminary data.</text>
</comment>
<dbReference type="SUPFAM" id="SSF69593">
    <property type="entry name" value="Glycerol-3-phosphate (1)-acyltransferase"/>
    <property type="match status" value="1"/>
</dbReference>
<name>A0AAV9HHU5_9PEZI</name>
<comment type="subcellular location">
    <subcellularLocation>
        <location evidence="1">Mitochondrion inner membrane</location>
        <topology evidence="1">Peripheral membrane protein</topology>
        <orientation evidence="1">Intermembrane side</orientation>
    </subcellularLocation>
    <subcellularLocation>
        <location evidence="10">Mitochondrion outer membrane</location>
        <topology evidence="10">Peripheral membrane protein</topology>
        <orientation evidence="10">Intermembrane side</orientation>
    </subcellularLocation>
</comment>
<dbReference type="InterPro" id="IPR002123">
    <property type="entry name" value="Plipid/glycerol_acylTrfase"/>
</dbReference>
<evidence type="ECO:0000259" key="14">
    <source>
        <dbReference type="SMART" id="SM00563"/>
    </source>
</evidence>
<dbReference type="GO" id="GO:0007007">
    <property type="term" value="P:inner mitochondrial membrane organization"/>
    <property type="evidence" value="ECO:0007669"/>
    <property type="project" value="TreeGrafter"/>
</dbReference>
<evidence type="ECO:0000256" key="8">
    <source>
        <dbReference type="ARBA" id="ARBA00023136"/>
    </source>
</evidence>
<dbReference type="InterPro" id="IPR000872">
    <property type="entry name" value="Tafazzin"/>
</dbReference>
<dbReference type="Pfam" id="PF01553">
    <property type="entry name" value="Acyltransferase"/>
    <property type="match status" value="1"/>
</dbReference>
<dbReference type="SMART" id="SM00563">
    <property type="entry name" value="PlsC"/>
    <property type="match status" value="1"/>
</dbReference>
<evidence type="ECO:0000256" key="9">
    <source>
        <dbReference type="ARBA" id="ARBA00023315"/>
    </source>
</evidence>
<comment type="similarity">
    <text evidence="2 12">Belongs to the taffazin family.</text>
</comment>
<keyword evidence="3" id="KW-0808">Transferase</keyword>
<evidence type="ECO:0000256" key="12">
    <source>
        <dbReference type="RuleBase" id="RU365062"/>
    </source>
</evidence>
<dbReference type="CDD" id="cd07989">
    <property type="entry name" value="LPLAT_AGPAT-like"/>
    <property type="match status" value="1"/>
</dbReference>
<dbReference type="AlphaFoldDB" id="A0AAV9HHU5"/>
<feature type="region of interest" description="Disordered" evidence="13">
    <location>
        <begin position="305"/>
        <end position="325"/>
    </location>
</feature>
<comment type="catalytic activity">
    <reaction evidence="11">
        <text>1'-[1,2-diacyl-sn-glycero-3-phospho],3'-[1-acyl-sn-glycero-3-phospho]-glycerol + a 1,2-diacyl-sn-glycero-3-phosphocholine = a cardiolipin + a 1-acyl-sn-glycero-3-phosphocholine</text>
        <dbReference type="Rhea" id="RHEA:33731"/>
        <dbReference type="ChEBI" id="CHEBI:57643"/>
        <dbReference type="ChEBI" id="CHEBI:58168"/>
        <dbReference type="ChEBI" id="CHEBI:62237"/>
        <dbReference type="ChEBI" id="CHEBI:64743"/>
    </reaction>
    <physiologicalReaction direction="left-to-right" evidence="11">
        <dbReference type="Rhea" id="RHEA:33732"/>
    </physiologicalReaction>
    <physiologicalReaction direction="right-to-left" evidence="11">
        <dbReference type="Rhea" id="RHEA:33733"/>
    </physiologicalReaction>
</comment>
<keyword evidence="8" id="KW-0472">Membrane</keyword>
<keyword evidence="7" id="KW-0496">Mitochondrion</keyword>
<keyword evidence="16" id="KW-1185">Reference proteome</keyword>
<feature type="compositionally biased region" description="Basic and acidic residues" evidence="13">
    <location>
        <begin position="305"/>
        <end position="317"/>
    </location>
</feature>
<proteinExistence type="inferred from homology"/>
<evidence type="ECO:0000313" key="16">
    <source>
        <dbReference type="Proteomes" id="UP001321749"/>
    </source>
</evidence>
<dbReference type="Proteomes" id="UP001321749">
    <property type="component" value="Unassembled WGS sequence"/>
</dbReference>
<dbReference type="GO" id="GO:0035965">
    <property type="term" value="P:cardiolipin acyl-chain remodeling"/>
    <property type="evidence" value="ECO:0007669"/>
    <property type="project" value="TreeGrafter"/>
</dbReference>
<organism evidence="15 16">
    <name type="scientific">Cladorrhinum samala</name>
    <dbReference type="NCBI Taxonomy" id="585594"/>
    <lineage>
        <taxon>Eukaryota</taxon>
        <taxon>Fungi</taxon>
        <taxon>Dikarya</taxon>
        <taxon>Ascomycota</taxon>
        <taxon>Pezizomycotina</taxon>
        <taxon>Sordariomycetes</taxon>
        <taxon>Sordariomycetidae</taxon>
        <taxon>Sordariales</taxon>
        <taxon>Podosporaceae</taxon>
        <taxon>Cladorrhinum</taxon>
    </lineage>
</organism>
<evidence type="ECO:0000256" key="5">
    <source>
        <dbReference type="ARBA" id="ARBA00022792"/>
    </source>
</evidence>
<gene>
    <name evidence="15" type="ORF">QBC42DRAFT_272735</name>
</gene>
<evidence type="ECO:0000256" key="4">
    <source>
        <dbReference type="ARBA" id="ARBA00022787"/>
    </source>
</evidence>
<evidence type="ECO:0000256" key="7">
    <source>
        <dbReference type="ARBA" id="ARBA00023128"/>
    </source>
</evidence>
<keyword evidence="6" id="KW-0443">Lipid metabolism</keyword>
<evidence type="ECO:0000256" key="3">
    <source>
        <dbReference type="ARBA" id="ARBA00022679"/>
    </source>
</evidence>
<dbReference type="PANTHER" id="PTHR12497">
    <property type="entry name" value="TAZ PROTEIN TAFAZZIN"/>
    <property type="match status" value="1"/>
</dbReference>
<dbReference type="GO" id="GO:0047184">
    <property type="term" value="F:1-acylglycerophosphocholine O-acyltransferase activity"/>
    <property type="evidence" value="ECO:0007669"/>
    <property type="project" value="TreeGrafter"/>
</dbReference>
<feature type="domain" description="Phospholipid/glycerol acyltransferase" evidence="14">
    <location>
        <begin position="72"/>
        <end position="232"/>
    </location>
</feature>
<keyword evidence="9 15" id="KW-0012">Acyltransferase</keyword>
<evidence type="ECO:0000256" key="1">
    <source>
        <dbReference type="ARBA" id="ARBA00004137"/>
    </source>
</evidence>
<evidence type="ECO:0000256" key="11">
    <source>
        <dbReference type="ARBA" id="ARBA00047906"/>
    </source>
</evidence>
<evidence type="ECO:0000256" key="10">
    <source>
        <dbReference type="ARBA" id="ARBA00024323"/>
    </source>
</evidence>
<sequence>MSELREMSPRPPAAVSKPSLSMRMKSSMIMGITGLISRTFLYGFNKVEVSGLQRFIELIDSREDPEKRQRGLLTVSNHVSVLDDPVVWGVLPLSYAFNPSNLRWTLGAHDICFQNKLLSAFFTHGQVLPCHRSKHSIHGGMFQPVMTQAIRLLSSPSSFPAEPTYSTTGSDSIPSPLIHPIYRRYSWVHVFPEGLVHQHPQVDLRYFKWGLARLILESDPTPDIVPMFIDGTQRCMPEDREFPRFLPRIGKKVHVSFGDVLDFDDVFGDLKARWDRLVLKESNKERKRIQGTSWRFFGFLSWGKRGGDGKNPEEGGGGKEGNATAALPGELASDELKYGREAQEIRIEVARRMREEILKLRRKAGDYAEPDPTFGFADTWAADKKIEAKKYTSRVDGSNISQD</sequence>
<dbReference type="EMBL" id="MU865016">
    <property type="protein sequence ID" value="KAK4460249.1"/>
    <property type="molecule type" value="Genomic_DNA"/>
</dbReference>
<keyword evidence="4" id="KW-1000">Mitochondrion outer membrane</keyword>